<keyword evidence="11 12" id="KW-0472">Membrane</keyword>
<accession>A0A8J2PV46</accession>
<comment type="subunit">
    <text evidence="12">Component of a multi-subunit COQ enzyme complex.</text>
</comment>
<comment type="function">
    <text evidence="12">FAD-dependent monooxygenase required for two non-consecutive steps during ubiquinone biosynthesis. Required for the C5-ring hydroxylation during ubiquinone biosynthesis by catalyzing the hydroxylation of 4-hydroxy-3-(all-trans-polyprenyl)benzoic acid to 3,4-dihydroxy-5-(all-trans-polyprenyl)benzoic acid. Also acts downstream of coq4, for the C1-hydroxylation during ubiquinone biosynthesis by catalyzing the hydroxylation of 2-methoxy-6-(all-trans-polyprenyl)phenol to 2-methoxy-6-(all-trans-polyprenyl)benzene-1,4-diol. The electrons required for the hydroxylation reaction are funneled indirectly to coq6 from NADPH via a ferredoxin/ferredoxin reductase system.</text>
</comment>
<dbReference type="FunFam" id="3.30.9.10:FF:000111">
    <property type="entry name" value="Ubiquinone biosynthesis monooxygenase COQ6, mitochondrial"/>
    <property type="match status" value="1"/>
</dbReference>
<dbReference type="GO" id="GO:0071949">
    <property type="term" value="F:FAD binding"/>
    <property type="evidence" value="ECO:0007669"/>
    <property type="project" value="InterPro"/>
</dbReference>
<dbReference type="InterPro" id="IPR018168">
    <property type="entry name" value="Ubi_Hdrlase_CS"/>
</dbReference>
<dbReference type="InterPro" id="IPR010971">
    <property type="entry name" value="UbiH/COQ6"/>
</dbReference>
<dbReference type="PROSITE" id="PS01304">
    <property type="entry name" value="UBIH"/>
    <property type="match status" value="1"/>
</dbReference>
<gene>
    <name evidence="14" type="ORF">AFUS01_LOCUS43737</name>
</gene>
<evidence type="ECO:0000256" key="3">
    <source>
        <dbReference type="ARBA" id="ARBA00022630"/>
    </source>
</evidence>
<evidence type="ECO:0000256" key="5">
    <source>
        <dbReference type="ARBA" id="ARBA00022792"/>
    </source>
</evidence>
<keyword evidence="8 12" id="KW-0560">Oxidoreductase</keyword>
<evidence type="ECO:0000313" key="14">
    <source>
        <dbReference type="EMBL" id="CAG7834209.1"/>
    </source>
</evidence>
<protein>
    <recommendedName>
        <fullName evidence="12">Ubiquinone biosynthesis monooxygenase COQ6, mitochondrial</fullName>
        <ecNumber evidence="12">1.14.15.45</ecNumber>
    </recommendedName>
    <alternativeName>
        <fullName evidence="12">2-methoxy-6-polyprenolphenol 4-hydroxylase</fullName>
        <ecNumber evidence="12">1.14.15.46</ecNumber>
    </alternativeName>
</protein>
<dbReference type="NCBIfam" id="TIGR01988">
    <property type="entry name" value="Ubi-OHases"/>
    <property type="match status" value="1"/>
</dbReference>
<keyword evidence="4 12" id="KW-0831">Ubiquinone biosynthesis</keyword>
<keyword evidence="6 12" id="KW-0274">FAD</keyword>
<evidence type="ECO:0000256" key="8">
    <source>
        <dbReference type="ARBA" id="ARBA00023002"/>
    </source>
</evidence>
<dbReference type="InterPro" id="IPR002938">
    <property type="entry name" value="FAD-bd"/>
</dbReference>
<dbReference type="GO" id="GO:0031314">
    <property type="term" value="C:extrinsic component of mitochondrial inner membrane"/>
    <property type="evidence" value="ECO:0007669"/>
    <property type="project" value="UniProtKB-UniRule"/>
</dbReference>
<comment type="pathway">
    <text evidence="12">Cofactor biosynthesis; ubiquinone biosynthesis.</text>
</comment>
<evidence type="ECO:0000256" key="12">
    <source>
        <dbReference type="HAMAP-Rule" id="MF_03193"/>
    </source>
</evidence>
<dbReference type="HAMAP" id="MF_03193">
    <property type="entry name" value="COQ6_monooxygenase"/>
    <property type="match status" value="1"/>
</dbReference>
<dbReference type="FunFam" id="3.50.50.60:FF:000021">
    <property type="entry name" value="Ubiquinone biosynthesis monooxygenase COQ6"/>
    <property type="match status" value="1"/>
</dbReference>
<reference evidence="14" key="1">
    <citation type="submission" date="2021-06" db="EMBL/GenBank/DDBJ databases">
        <authorList>
            <person name="Hodson N. C."/>
            <person name="Mongue J. A."/>
            <person name="Jaron S. K."/>
        </authorList>
    </citation>
    <scope>NUCLEOTIDE SEQUENCE</scope>
</reference>
<keyword evidence="15" id="KW-1185">Reference proteome</keyword>
<dbReference type="InterPro" id="IPR000689">
    <property type="entry name" value="UbQ_mOase_COQ6"/>
</dbReference>
<comment type="cofactor">
    <cofactor evidence="1 12">
        <name>FAD</name>
        <dbReference type="ChEBI" id="CHEBI:57692"/>
    </cofactor>
</comment>
<sequence length="484" mass="52358">MAVLLAALGKTPGGHQLIVNSLLKGICVRKALLNSRLLSTSGSGTDAGDHGSTEFYDIVIAGGGLVGTSCAVALGRSQMFTDKRILLLETSKSFTTLESKKEGEDEPKFSNRVYAISPGSKSFMEKLGAWKHVWRSQEVLSMQVWDALSDANVTFANPGYSDPVAVVVESAVLSHAVEKQLQGVGNVTTEFGCSLQDCTFPSISNPEEKATVVLSNGKSISTDLVIGADGFKSRVRHLMGSAYLNGNYDRIAIVATLKLIEKTENNIAWQRFLPTGGPIALLPLSSEYSSLVWSTTPENAKQLMNLSEDDFVDEVNSALWKEYPRSTLVQRSCEFISSVQGRKPRLLPPSMSDIVPNSRATFPLGFGHSAYYVNRRVALIGDAAHRVHPLGGQGLNLGIGDVACLLKVLETSTSVGEHLGNLERLKHYETERQRHNVVVQTGVDFLHRLYSFDFSPVVAARSIGLSIVDSSDVLKKCIVAQASA</sequence>
<evidence type="ECO:0000256" key="6">
    <source>
        <dbReference type="ARBA" id="ARBA00022827"/>
    </source>
</evidence>
<evidence type="ECO:0000256" key="7">
    <source>
        <dbReference type="ARBA" id="ARBA00022946"/>
    </source>
</evidence>
<dbReference type="FunFam" id="3.50.50.60:FF:000086">
    <property type="entry name" value="Ubiquinone biosynthesis monooxygenase COQ6, mitochondrial"/>
    <property type="match status" value="1"/>
</dbReference>
<dbReference type="Proteomes" id="UP000708208">
    <property type="component" value="Unassembled WGS sequence"/>
</dbReference>
<keyword evidence="10 12" id="KW-0496">Mitochondrion</keyword>
<proteinExistence type="inferred from homology"/>
<organism evidence="14 15">
    <name type="scientific">Allacma fusca</name>
    <dbReference type="NCBI Taxonomy" id="39272"/>
    <lineage>
        <taxon>Eukaryota</taxon>
        <taxon>Metazoa</taxon>
        <taxon>Ecdysozoa</taxon>
        <taxon>Arthropoda</taxon>
        <taxon>Hexapoda</taxon>
        <taxon>Collembola</taxon>
        <taxon>Symphypleona</taxon>
        <taxon>Sminthuridae</taxon>
        <taxon>Allacma</taxon>
    </lineage>
</organism>
<dbReference type="Pfam" id="PF01494">
    <property type="entry name" value="FAD_binding_3"/>
    <property type="match status" value="1"/>
</dbReference>
<dbReference type="GO" id="GO:0106364">
    <property type="term" value="F:4-hydroxy-3-all-trans-polyprenylbenzoate oxygenase activity"/>
    <property type="evidence" value="ECO:0007669"/>
    <property type="project" value="UniProtKB-EC"/>
</dbReference>
<evidence type="ECO:0000256" key="1">
    <source>
        <dbReference type="ARBA" id="ARBA00001974"/>
    </source>
</evidence>
<dbReference type="PANTHER" id="PTHR43876:SF7">
    <property type="entry name" value="UBIQUINONE BIOSYNTHESIS MONOOXYGENASE COQ6, MITOCHONDRIAL"/>
    <property type="match status" value="1"/>
</dbReference>
<evidence type="ECO:0000256" key="11">
    <source>
        <dbReference type="ARBA" id="ARBA00023136"/>
    </source>
</evidence>
<evidence type="ECO:0000313" key="15">
    <source>
        <dbReference type="Proteomes" id="UP000708208"/>
    </source>
</evidence>
<comment type="subcellular location">
    <subcellularLocation>
        <location evidence="12">Mitochondrion inner membrane</location>
        <topology evidence="12">Peripheral membrane protein</topology>
        <orientation evidence="12">Matrix side</orientation>
    </subcellularLocation>
</comment>
<keyword evidence="3 12" id="KW-0285">Flavoprotein</keyword>
<comment type="catalytic activity">
    <reaction evidence="12">
        <text>a 2-methoxy-6-(all-trans-polyprenyl)phenol + 2 reduced [2Fe-2S]-[ferredoxin] + O2 + 2 H(+) = a 2-methoxy-6-(all-trans-polyprenyl)benzene-1,4-diol + 2 oxidized [2Fe-2S]-[ferredoxin] + H2O</text>
        <dbReference type="Rhea" id="RHEA:81183"/>
        <dbReference type="Rhea" id="RHEA-COMP:9551"/>
        <dbReference type="Rhea" id="RHEA-COMP:10000"/>
        <dbReference type="Rhea" id="RHEA-COMP:10001"/>
        <dbReference type="Rhea" id="RHEA-COMP:10858"/>
        <dbReference type="ChEBI" id="CHEBI:15377"/>
        <dbReference type="ChEBI" id="CHEBI:15378"/>
        <dbReference type="ChEBI" id="CHEBI:15379"/>
        <dbReference type="ChEBI" id="CHEBI:33737"/>
        <dbReference type="ChEBI" id="CHEBI:33738"/>
        <dbReference type="ChEBI" id="CHEBI:62731"/>
        <dbReference type="ChEBI" id="CHEBI:84166"/>
        <dbReference type="EC" id="1.14.15.46"/>
    </reaction>
</comment>
<feature type="domain" description="FAD-binding" evidence="13">
    <location>
        <begin position="374"/>
        <end position="435"/>
    </location>
</feature>
<evidence type="ECO:0000256" key="4">
    <source>
        <dbReference type="ARBA" id="ARBA00022688"/>
    </source>
</evidence>
<name>A0A8J2PV46_9HEXA</name>
<dbReference type="GO" id="GO:0120538">
    <property type="term" value="F:2-methoxy-6-polyprenolphenol 4-hydroxylase activity"/>
    <property type="evidence" value="ECO:0007669"/>
    <property type="project" value="UniProtKB-EC"/>
</dbReference>
<comment type="similarity">
    <text evidence="2 12">Belongs to the UbiH/COQ6 family.</text>
</comment>
<dbReference type="EC" id="1.14.15.46" evidence="12"/>
<dbReference type="PANTHER" id="PTHR43876">
    <property type="entry name" value="UBIQUINONE BIOSYNTHESIS MONOOXYGENASE COQ6, MITOCHONDRIAL"/>
    <property type="match status" value="1"/>
</dbReference>
<dbReference type="OrthoDB" id="683240at2759"/>
<keyword evidence="7" id="KW-0809">Transit peptide</keyword>
<dbReference type="EMBL" id="CAJVCH010570160">
    <property type="protein sequence ID" value="CAG7834209.1"/>
    <property type="molecule type" value="Genomic_DNA"/>
</dbReference>
<evidence type="ECO:0000256" key="9">
    <source>
        <dbReference type="ARBA" id="ARBA00023033"/>
    </source>
</evidence>
<dbReference type="InterPro" id="IPR051205">
    <property type="entry name" value="UbiH/COQ6_monooxygenase"/>
</dbReference>
<evidence type="ECO:0000256" key="10">
    <source>
        <dbReference type="ARBA" id="ARBA00023128"/>
    </source>
</evidence>
<evidence type="ECO:0000259" key="13">
    <source>
        <dbReference type="Pfam" id="PF01494"/>
    </source>
</evidence>
<keyword evidence="9 12" id="KW-0503">Monooxygenase</keyword>
<comment type="caution">
    <text evidence="14">The sequence shown here is derived from an EMBL/GenBank/DDBJ whole genome shotgun (WGS) entry which is preliminary data.</text>
</comment>
<dbReference type="GO" id="GO:0016712">
    <property type="term" value="F:oxidoreductase activity, acting on paired donors, with incorporation or reduction of molecular oxygen, reduced flavin or flavoprotein as one donor, and incorporation of one atom of oxygen"/>
    <property type="evidence" value="ECO:0007669"/>
    <property type="project" value="UniProtKB-UniRule"/>
</dbReference>
<evidence type="ECO:0000256" key="2">
    <source>
        <dbReference type="ARBA" id="ARBA00005349"/>
    </source>
</evidence>
<dbReference type="UniPathway" id="UPA00232"/>
<keyword evidence="5 12" id="KW-0999">Mitochondrion inner membrane</keyword>
<dbReference type="AlphaFoldDB" id="A0A8J2PV46"/>
<dbReference type="EC" id="1.14.15.45" evidence="12"/>
<comment type="catalytic activity">
    <reaction evidence="12">
        <text>a 4-hydroxy-3-(all-trans-polyprenyl)benzoate + 2 reduced [2Fe-2S]-[ferredoxin] + O2 + 2 H(+) = a 3,4-dihydroxy-5-(all-trans-polyprenyl)benzoate + 2 oxidized [2Fe-2S]-[ferredoxin] + H2O</text>
        <dbReference type="Rhea" id="RHEA:81195"/>
        <dbReference type="Rhea" id="RHEA-COMP:9514"/>
        <dbReference type="Rhea" id="RHEA-COMP:10000"/>
        <dbReference type="Rhea" id="RHEA-COMP:10001"/>
        <dbReference type="Rhea" id="RHEA-COMP:10930"/>
        <dbReference type="ChEBI" id="CHEBI:15377"/>
        <dbReference type="ChEBI" id="CHEBI:15378"/>
        <dbReference type="ChEBI" id="CHEBI:15379"/>
        <dbReference type="ChEBI" id="CHEBI:33737"/>
        <dbReference type="ChEBI" id="CHEBI:33738"/>
        <dbReference type="ChEBI" id="CHEBI:64694"/>
        <dbReference type="ChEBI" id="CHEBI:78396"/>
        <dbReference type="EC" id="1.14.15.45"/>
    </reaction>
</comment>